<dbReference type="Proteomes" id="UP000002368">
    <property type="component" value="Chromosome"/>
</dbReference>
<comment type="similarity">
    <text evidence="2 10">Belongs to the SecG family.</text>
</comment>
<comment type="function">
    <text evidence="10">Involved in protein export. Participates in an early event of protein translocation.</text>
</comment>
<accession>D5WR86</accession>
<dbReference type="GO" id="GO:0005886">
    <property type="term" value="C:plasma membrane"/>
    <property type="evidence" value="ECO:0007669"/>
    <property type="project" value="UniProtKB-SubCell"/>
</dbReference>
<comment type="subcellular location">
    <subcellularLocation>
        <location evidence="1 10">Cell membrane</location>
        <topology evidence="1 10">Multi-pass membrane protein</topology>
    </subcellularLocation>
</comment>
<evidence type="ECO:0000256" key="10">
    <source>
        <dbReference type="RuleBase" id="RU365087"/>
    </source>
</evidence>
<dbReference type="HOGENOM" id="CLU_094156_6_1_9"/>
<gene>
    <name evidence="11" type="ordered locus">Btus_2138</name>
</gene>
<keyword evidence="9 10" id="KW-0472">Membrane</keyword>
<evidence type="ECO:0000256" key="8">
    <source>
        <dbReference type="ARBA" id="ARBA00023010"/>
    </source>
</evidence>
<keyword evidence="12" id="KW-1185">Reference proteome</keyword>
<dbReference type="OrthoDB" id="1651166at2"/>
<dbReference type="KEGG" id="bts:Btus_2138"/>
<dbReference type="NCBIfam" id="TIGR00810">
    <property type="entry name" value="secG"/>
    <property type="match status" value="1"/>
</dbReference>
<keyword evidence="4 10" id="KW-1003">Cell membrane</keyword>
<evidence type="ECO:0000256" key="2">
    <source>
        <dbReference type="ARBA" id="ARBA00008445"/>
    </source>
</evidence>
<keyword evidence="3 10" id="KW-0813">Transport</keyword>
<dbReference type="STRING" id="562970.Btus_2138"/>
<dbReference type="PRINTS" id="PR01651">
    <property type="entry name" value="SECGEXPORT"/>
</dbReference>
<reference evidence="11 12" key="1">
    <citation type="journal article" date="2011" name="Stand. Genomic Sci.">
        <title>Complete genome sequence of the thermophilic, hydrogen-oxidizing Bacillus tusciae type strain (T2) and reclassification in the new genus, Kyrpidia gen. nov. as Kyrpidia tusciae comb. nov. and emendation of the family Alicyclobacillaceae da Costa and Rainey, 2010.</title>
        <authorList>
            <person name="Klenk H.P."/>
            <person name="Lapidus A."/>
            <person name="Chertkov O."/>
            <person name="Copeland A."/>
            <person name="Del Rio T.G."/>
            <person name="Nolan M."/>
            <person name="Lucas S."/>
            <person name="Chen F."/>
            <person name="Tice H."/>
            <person name="Cheng J.F."/>
            <person name="Han C."/>
            <person name="Bruce D."/>
            <person name="Goodwin L."/>
            <person name="Pitluck S."/>
            <person name="Pati A."/>
            <person name="Ivanova N."/>
            <person name="Mavromatis K."/>
            <person name="Daum C."/>
            <person name="Chen A."/>
            <person name="Palaniappan K."/>
            <person name="Chang Y.J."/>
            <person name="Land M."/>
            <person name="Hauser L."/>
            <person name="Jeffries C.D."/>
            <person name="Detter J.C."/>
            <person name="Rohde M."/>
            <person name="Abt B."/>
            <person name="Pukall R."/>
            <person name="Goker M."/>
            <person name="Bristow J."/>
            <person name="Markowitz V."/>
            <person name="Hugenholtz P."/>
            <person name="Eisen J.A."/>
        </authorList>
    </citation>
    <scope>NUCLEOTIDE SEQUENCE [LARGE SCALE GENOMIC DNA]</scope>
    <source>
        <strain evidence="11 12">DSM 2912</strain>
    </source>
</reference>
<keyword evidence="7 10" id="KW-1133">Transmembrane helix</keyword>
<dbReference type="PANTHER" id="PTHR34182">
    <property type="entry name" value="PROTEIN-EXPORT MEMBRANE PROTEIN SECG"/>
    <property type="match status" value="1"/>
</dbReference>
<evidence type="ECO:0000256" key="4">
    <source>
        <dbReference type="ARBA" id="ARBA00022475"/>
    </source>
</evidence>
<dbReference type="PANTHER" id="PTHR34182:SF1">
    <property type="entry name" value="PROTEIN-EXPORT MEMBRANE PROTEIN SECG"/>
    <property type="match status" value="1"/>
</dbReference>
<evidence type="ECO:0000256" key="6">
    <source>
        <dbReference type="ARBA" id="ARBA00022927"/>
    </source>
</evidence>
<feature type="transmembrane region" description="Helical" evidence="10">
    <location>
        <begin position="60"/>
        <end position="77"/>
    </location>
</feature>
<evidence type="ECO:0000313" key="11">
    <source>
        <dbReference type="EMBL" id="ADG06816.1"/>
    </source>
</evidence>
<dbReference type="GO" id="GO:0043952">
    <property type="term" value="P:protein transport by the Sec complex"/>
    <property type="evidence" value="ECO:0007669"/>
    <property type="project" value="TreeGrafter"/>
</dbReference>
<dbReference type="GO" id="GO:0065002">
    <property type="term" value="P:intracellular protein transmembrane transport"/>
    <property type="evidence" value="ECO:0007669"/>
    <property type="project" value="TreeGrafter"/>
</dbReference>
<evidence type="ECO:0000256" key="1">
    <source>
        <dbReference type="ARBA" id="ARBA00004651"/>
    </source>
</evidence>
<dbReference type="GO" id="GO:0009306">
    <property type="term" value="P:protein secretion"/>
    <property type="evidence" value="ECO:0007669"/>
    <property type="project" value="UniProtKB-UniRule"/>
</dbReference>
<sequence length="80" mass="8259">MWLVILKILLVIVSLALIGVVLMQSGRSAGLSGAIAGGAEQLVGRKARGIDAVLVKATTMLGTVFFILALVVAWLIARGS</sequence>
<dbReference type="EMBL" id="CP002017">
    <property type="protein sequence ID" value="ADG06816.1"/>
    <property type="molecule type" value="Genomic_DNA"/>
</dbReference>
<keyword evidence="5 10" id="KW-0812">Transmembrane</keyword>
<evidence type="ECO:0000256" key="7">
    <source>
        <dbReference type="ARBA" id="ARBA00022989"/>
    </source>
</evidence>
<dbReference type="InterPro" id="IPR004692">
    <property type="entry name" value="SecG"/>
</dbReference>
<name>D5WR86_KYRT2</name>
<dbReference type="AlphaFoldDB" id="D5WR86"/>
<evidence type="ECO:0000256" key="9">
    <source>
        <dbReference type="ARBA" id="ARBA00023136"/>
    </source>
</evidence>
<comment type="caution">
    <text evidence="10">Lacks conserved residue(s) required for the propagation of feature annotation.</text>
</comment>
<keyword evidence="6 10" id="KW-0653">Protein transport</keyword>
<keyword evidence="8 10" id="KW-0811">Translocation</keyword>
<evidence type="ECO:0000313" key="12">
    <source>
        <dbReference type="Proteomes" id="UP000002368"/>
    </source>
</evidence>
<proteinExistence type="inferred from homology"/>
<dbReference type="GO" id="GO:0015450">
    <property type="term" value="F:protein-transporting ATPase activity"/>
    <property type="evidence" value="ECO:0007669"/>
    <property type="project" value="UniProtKB-UniRule"/>
</dbReference>
<evidence type="ECO:0000256" key="3">
    <source>
        <dbReference type="ARBA" id="ARBA00022448"/>
    </source>
</evidence>
<organism evidence="11 12">
    <name type="scientific">Kyrpidia tusciae (strain DSM 2912 / NBRC 15312 / T2)</name>
    <name type="common">Bacillus tusciae</name>
    <dbReference type="NCBI Taxonomy" id="562970"/>
    <lineage>
        <taxon>Bacteria</taxon>
        <taxon>Bacillati</taxon>
        <taxon>Bacillota</taxon>
        <taxon>Bacilli</taxon>
        <taxon>Bacillales</taxon>
        <taxon>Alicyclobacillaceae</taxon>
        <taxon>Kyrpidia</taxon>
    </lineage>
</organism>
<dbReference type="eggNOG" id="COG1314">
    <property type="taxonomic scope" value="Bacteria"/>
</dbReference>
<evidence type="ECO:0000256" key="5">
    <source>
        <dbReference type="ARBA" id="ARBA00022692"/>
    </source>
</evidence>
<dbReference type="RefSeq" id="WP_013076099.1">
    <property type="nucleotide sequence ID" value="NC_014098.1"/>
</dbReference>
<protein>
    <recommendedName>
        <fullName evidence="10">Protein-export membrane protein SecG</fullName>
    </recommendedName>
</protein>
<dbReference type="Pfam" id="PF03840">
    <property type="entry name" value="SecG"/>
    <property type="match status" value="1"/>
</dbReference>